<dbReference type="CDD" id="cd06557">
    <property type="entry name" value="KPHMT-like"/>
    <property type="match status" value="1"/>
</dbReference>
<comment type="cofactor">
    <cofactor evidence="7 10">
        <name>Mg(2+)</name>
        <dbReference type="ChEBI" id="CHEBI:18420"/>
    </cofactor>
    <text evidence="7 10">Binds 1 Mg(2+) ion per subunit.</text>
</comment>
<dbReference type="PANTHER" id="PTHR20881">
    <property type="entry name" value="3-METHYL-2-OXOBUTANOATE HYDROXYMETHYLTRANSFERASE"/>
    <property type="match status" value="1"/>
</dbReference>
<accession>A0A1M6E854</accession>
<feature type="binding site" evidence="7 10">
    <location>
        <position position="116"/>
    </location>
    <ligand>
        <name>Mg(2+)</name>
        <dbReference type="ChEBI" id="CHEBI:18420"/>
    </ligand>
</feature>
<dbReference type="GO" id="GO:0015940">
    <property type="term" value="P:pantothenate biosynthetic process"/>
    <property type="evidence" value="ECO:0007669"/>
    <property type="project" value="UniProtKB-UniRule"/>
</dbReference>
<feature type="binding site" evidence="7 9">
    <location>
        <position position="114"/>
    </location>
    <ligand>
        <name>3-methyl-2-oxobutanoate</name>
        <dbReference type="ChEBI" id="CHEBI:11851"/>
    </ligand>
</feature>
<dbReference type="HAMAP" id="MF_00156">
    <property type="entry name" value="PanB"/>
    <property type="match status" value="1"/>
</dbReference>
<comment type="function">
    <text evidence="6 7">Catalyzes the reversible reaction in which hydroxymethyl group from 5,10-methylenetetrahydrofolate is transferred onto alpha-ketoisovalerate to form ketopantoate.</text>
</comment>
<dbReference type="PIRSF" id="PIRSF000388">
    <property type="entry name" value="Pantoate_hydroxy_MeTrfase"/>
    <property type="match status" value="1"/>
</dbReference>
<evidence type="ECO:0000256" key="5">
    <source>
        <dbReference type="ARBA" id="ARBA00022679"/>
    </source>
</evidence>
<reference evidence="11 12" key="1">
    <citation type="submission" date="2016-11" db="EMBL/GenBank/DDBJ databases">
        <authorList>
            <person name="Jaros S."/>
            <person name="Januszkiewicz K."/>
            <person name="Wedrychowicz H."/>
        </authorList>
    </citation>
    <scope>NUCLEOTIDE SEQUENCE [LARGE SCALE GENOMIC DNA]</scope>
    <source>
        <strain evidence="11 12">DSM 17477</strain>
    </source>
</reference>
<dbReference type="GO" id="GO:0005737">
    <property type="term" value="C:cytoplasm"/>
    <property type="evidence" value="ECO:0007669"/>
    <property type="project" value="UniProtKB-SubCell"/>
</dbReference>
<comment type="subcellular location">
    <subcellularLocation>
        <location evidence="7">Cytoplasm</location>
    </subcellularLocation>
</comment>
<organism evidence="11 12">
    <name type="scientific">Dethiosulfatibacter aminovorans DSM 17477</name>
    <dbReference type="NCBI Taxonomy" id="1121476"/>
    <lineage>
        <taxon>Bacteria</taxon>
        <taxon>Bacillati</taxon>
        <taxon>Bacillota</taxon>
        <taxon>Tissierellia</taxon>
        <taxon>Dethiosulfatibacter</taxon>
    </lineage>
</organism>
<evidence type="ECO:0000256" key="2">
    <source>
        <dbReference type="ARBA" id="ARBA00008676"/>
    </source>
</evidence>
<dbReference type="InterPro" id="IPR015813">
    <property type="entry name" value="Pyrv/PenolPyrv_kinase-like_dom"/>
</dbReference>
<name>A0A1M6E854_9FIRM</name>
<feature type="active site" description="Proton acceptor" evidence="7 8">
    <location>
        <position position="183"/>
    </location>
</feature>
<dbReference type="OrthoDB" id="9781789at2"/>
<dbReference type="InterPro" id="IPR040442">
    <property type="entry name" value="Pyrv_kinase-like_dom_sf"/>
</dbReference>
<dbReference type="GO" id="GO:0008168">
    <property type="term" value="F:methyltransferase activity"/>
    <property type="evidence" value="ECO:0007669"/>
    <property type="project" value="UniProtKB-KW"/>
</dbReference>
<keyword evidence="7 10" id="KW-0460">Magnesium</keyword>
<evidence type="ECO:0000256" key="8">
    <source>
        <dbReference type="PIRSR" id="PIRSR000388-1"/>
    </source>
</evidence>
<dbReference type="STRING" id="1121476.SAMN02745751_01098"/>
<dbReference type="RefSeq" id="WP_073048351.1">
    <property type="nucleotide sequence ID" value="NZ_FQZL01000007.1"/>
</dbReference>
<sequence length="277" mass="30245">MKKVTTHTIRKMKEKGEKITMLTAYDYPTAKIMDEKNVDMLLVGDSLGMVILGYEDTTKVTVDDIVHHTRAVSRGAKRAMVVADMPFLSYHLGVETSVKNAGRLLQEGNAGAVKLEGGSEVVDSVRAIVNAGIPVVGHLGLTPQSINTMGGYFIQGKKVDEAERMLEDAKLLQEAGAFSLVLECVPTELAEYVSKNIDIPVIGIGSGNKCDGQVLVFHDFTGYNTGFIPKFVKKYGNVGDEIGRCVSEYIEEVKDGSFPSAEYSFFSEDLSELNKLY</sequence>
<gene>
    <name evidence="7" type="primary">panB</name>
    <name evidence="11" type="ORF">SAMN02745751_01098</name>
</gene>
<dbReference type="GO" id="GO:0003864">
    <property type="term" value="F:3-methyl-2-oxobutanoate hydroxymethyltransferase activity"/>
    <property type="evidence" value="ECO:0007669"/>
    <property type="project" value="UniProtKB-UniRule"/>
</dbReference>
<evidence type="ECO:0000256" key="1">
    <source>
        <dbReference type="ARBA" id="ARBA00005033"/>
    </source>
</evidence>
<keyword evidence="5 7" id="KW-0808">Transferase</keyword>
<feature type="binding site" evidence="7 10">
    <location>
        <position position="84"/>
    </location>
    <ligand>
        <name>Mg(2+)</name>
        <dbReference type="ChEBI" id="CHEBI:18420"/>
    </ligand>
</feature>
<dbReference type="FunFam" id="3.20.20.60:FF:000003">
    <property type="entry name" value="3-methyl-2-oxobutanoate hydroxymethyltransferase"/>
    <property type="match status" value="1"/>
</dbReference>
<comment type="similarity">
    <text evidence="2 7">Belongs to the PanB family.</text>
</comment>
<dbReference type="InterPro" id="IPR003700">
    <property type="entry name" value="Pantoate_hydroxy_MeTrfase"/>
</dbReference>
<dbReference type="EC" id="2.1.2.11" evidence="7"/>
<keyword evidence="11" id="KW-0489">Methyltransferase</keyword>
<evidence type="ECO:0000256" key="3">
    <source>
        <dbReference type="ARBA" id="ARBA00011424"/>
    </source>
</evidence>
<evidence type="ECO:0000256" key="7">
    <source>
        <dbReference type="HAMAP-Rule" id="MF_00156"/>
    </source>
</evidence>
<dbReference type="GO" id="GO:0000287">
    <property type="term" value="F:magnesium ion binding"/>
    <property type="evidence" value="ECO:0007669"/>
    <property type="project" value="TreeGrafter"/>
</dbReference>
<dbReference type="AlphaFoldDB" id="A0A1M6E854"/>
<dbReference type="PANTHER" id="PTHR20881:SF0">
    <property type="entry name" value="3-METHYL-2-OXOBUTANOATE HYDROXYMETHYLTRANSFERASE"/>
    <property type="match status" value="1"/>
</dbReference>
<feature type="binding site" evidence="7 10">
    <location>
        <position position="45"/>
    </location>
    <ligand>
        <name>Mg(2+)</name>
        <dbReference type="ChEBI" id="CHEBI:18420"/>
    </ligand>
</feature>
<feature type="binding site" evidence="7 9">
    <location>
        <begin position="45"/>
        <end position="46"/>
    </location>
    <ligand>
        <name>3-methyl-2-oxobutanoate</name>
        <dbReference type="ChEBI" id="CHEBI:11851"/>
    </ligand>
</feature>
<evidence type="ECO:0000256" key="4">
    <source>
        <dbReference type="ARBA" id="ARBA00022655"/>
    </source>
</evidence>
<dbReference type="Gene3D" id="3.20.20.60">
    <property type="entry name" value="Phosphoenolpyruvate-binding domains"/>
    <property type="match status" value="1"/>
</dbReference>
<keyword evidence="7 10" id="KW-0479">Metal-binding</keyword>
<evidence type="ECO:0000256" key="6">
    <source>
        <dbReference type="ARBA" id="ARBA00056497"/>
    </source>
</evidence>
<dbReference type="NCBIfam" id="TIGR00222">
    <property type="entry name" value="panB"/>
    <property type="match status" value="1"/>
</dbReference>
<comment type="catalytic activity">
    <reaction evidence="7">
        <text>(6R)-5,10-methylene-5,6,7,8-tetrahydrofolate + 3-methyl-2-oxobutanoate + H2O = 2-dehydropantoate + (6S)-5,6,7,8-tetrahydrofolate</text>
        <dbReference type="Rhea" id="RHEA:11824"/>
        <dbReference type="ChEBI" id="CHEBI:11561"/>
        <dbReference type="ChEBI" id="CHEBI:11851"/>
        <dbReference type="ChEBI" id="CHEBI:15377"/>
        <dbReference type="ChEBI" id="CHEBI:15636"/>
        <dbReference type="ChEBI" id="CHEBI:57453"/>
        <dbReference type="EC" id="2.1.2.11"/>
    </reaction>
</comment>
<protein>
    <recommendedName>
        <fullName evidence="7">3-methyl-2-oxobutanoate hydroxymethyltransferase</fullName>
        <ecNumber evidence="7">2.1.2.11</ecNumber>
    </recommendedName>
    <alternativeName>
        <fullName evidence="7">Ketopantoate hydroxymethyltransferase</fullName>
        <shortName evidence="7">KPHMT</shortName>
    </alternativeName>
</protein>
<dbReference type="Proteomes" id="UP000184052">
    <property type="component" value="Unassembled WGS sequence"/>
</dbReference>
<dbReference type="Pfam" id="PF02548">
    <property type="entry name" value="Pantoate_transf"/>
    <property type="match status" value="1"/>
</dbReference>
<keyword evidence="7" id="KW-0963">Cytoplasm</keyword>
<dbReference type="SUPFAM" id="SSF51621">
    <property type="entry name" value="Phosphoenolpyruvate/pyruvate domain"/>
    <property type="match status" value="1"/>
</dbReference>
<evidence type="ECO:0000313" key="12">
    <source>
        <dbReference type="Proteomes" id="UP000184052"/>
    </source>
</evidence>
<dbReference type="GO" id="GO:0032259">
    <property type="term" value="P:methylation"/>
    <property type="evidence" value="ECO:0007669"/>
    <property type="project" value="UniProtKB-KW"/>
</dbReference>
<comment type="pathway">
    <text evidence="1 7">Cofactor biosynthesis; (R)-pantothenate biosynthesis; (R)-pantoate from 3-methyl-2-oxobutanoate: step 1/2.</text>
</comment>
<proteinExistence type="inferred from homology"/>
<evidence type="ECO:0000256" key="9">
    <source>
        <dbReference type="PIRSR" id="PIRSR000388-2"/>
    </source>
</evidence>
<keyword evidence="4 7" id="KW-0566">Pantothenate biosynthesis</keyword>
<keyword evidence="12" id="KW-1185">Reference proteome</keyword>
<evidence type="ECO:0000313" key="11">
    <source>
        <dbReference type="EMBL" id="SHI81478.1"/>
    </source>
</evidence>
<comment type="subunit">
    <text evidence="3 7">Homodecamer; pentamer of dimers.</text>
</comment>
<dbReference type="EMBL" id="FQZL01000007">
    <property type="protein sequence ID" value="SHI81478.1"/>
    <property type="molecule type" value="Genomic_DNA"/>
</dbReference>
<evidence type="ECO:0000256" key="10">
    <source>
        <dbReference type="PIRSR" id="PIRSR000388-3"/>
    </source>
</evidence>
<feature type="binding site" evidence="7 9">
    <location>
        <position position="84"/>
    </location>
    <ligand>
        <name>3-methyl-2-oxobutanoate</name>
        <dbReference type="ChEBI" id="CHEBI:11851"/>
    </ligand>
</feature>
<dbReference type="NCBIfam" id="NF001452">
    <property type="entry name" value="PRK00311.1"/>
    <property type="match status" value="1"/>
</dbReference>
<dbReference type="UniPathway" id="UPA00028">
    <property type="reaction ID" value="UER00003"/>
</dbReference>